<evidence type="ECO:0000313" key="1">
    <source>
        <dbReference type="EMBL" id="WIV61879.1"/>
    </source>
</evidence>
<dbReference type="RefSeq" id="WP_285459579.1">
    <property type="nucleotide sequence ID" value="NZ_CP127173.1"/>
</dbReference>
<evidence type="ECO:0000313" key="2">
    <source>
        <dbReference type="Proteomes" id="UP001227101"/>
    </source>
</evidence>
<dbReference type="Proteomes" id="UP001227101">
    <property type="component" value="Chromosome"/>
</dbReference>
<sequence>MTTGPGAWAENYLILQRKGQLFPAITVAAHRLRRLPVWRDRAPIDPAPLFDAIEDAVVQATFFCNEALNAALEAVFGAARSLVDGVRTIQDTSRPGFGGTVHDQHRADDDAARQRLDHAIAAFVAAARNDLRIDGAWRGIEHAEPISPADDRRVCRRD</sequence>
<gene>
    <name evidence="1" type="ORF">QP939_26345</name>
</gene>
<name>A0ABY8Y1J9_9PSEU</name>
<keyword evidence="2" id="KW-1185">Reference proteome</keyword>
<reference evidence="1 2" key="1">
    <citation type="submission" date="2023-06" db="EMBL/GenBank/DDBJ databases">
        <authorList>
            <person name="Oyuntsetseg B."/>
            <person name="Kim S.B."/>
        </authorList>
    </citation>
    <scope>NUCLEOTIDE SEQUENCE [LARGE SCALE GENOMIC DNA]</scope>
    <source>
        <strain evidence="1 2">2-2</strain>
    </source>
</reference>
<protein>
    <submittedName>
        <fullName evidence="1">Uncharacterized protein</fullName>
    </submittedName>
</protein>
<dbReference type="EMBL" id="CP127173">
    <property type="protein sequence ID" value="WIV61879.1"/>
    <property type="molecule type" value="Genomic_DNA"/>
</dbReference>
<accession>A0ABY8Y1J9</accession>
<proteinExistence type="predicted"/>
<organism evidence="1 2">
    <name type="scientific">Amycolatopsis nalaikhensis</name>
    <dbReference type="NCBI Taxonomy" id="715472"/>
    <lineage>
        <taxon>Bacteria</taxon>
        <taxon>Bacillati</taxon>
        <taxon>Actinomycetota</taxon>
        <taxon>Actinomycetes</taxon>
        <taxon>Pseudonocardiales</taxon>
        <taxon>Pseudonocardiaceae</taxon>
        <taxon>Amycolatopsis</taxon>
    </lineage>
</organism>